<name>A0AA42CBB3_9BACT</name>
<keyword evidence="2" id="KW-0269">Exonuclease</keyword>
<dbReference type="InterPro" id="IPR012337">
    <property type="entry name" value="RNaseH-like_sf"/>
</dbReference>
<keyword evidence="2" id="KW-0540">Nuclease</keyword>
<evidence type="ECO:0000313" key="2">
    <source>
        <dbReference type="EMBL" id="MCW0484760.1"/>
    </source>
</evidence>
<feature type="domain" description="BRCT" evidence="1">
    <location>
        <begin position="195"/>
        <end position="271"/>
    </location>
</feature>
<dbReference type="SMART" id="SM00292">
    <property type="entry name" value="BRCT"/>
    <property type="match status" value="1"/>
</dbReference>
<sequence length="289" mass="32229">MNFVAIDVETAQGKRWSICQIGLAIVENGEITQTISRLVQPPLNEYSEWNIRVHGITPDMTAEAPLFSEVWDEIHPLVHGKRLVAHNASFDINCLMQTFDFYGLPVPKLECDCTYSRTGAKLNEICAAYDIDMNNHHDAACDAEACARVYLKLLSGIEPDFSKMQPRSKKSTFFQADGHEHLCGDVLQPDLEHADCSSPFYAKKVVFTGVLKSIPRTEAAKLVKKLGADIDTTITKRTNFVITGSAPGPSKMKKIEQLNAQGCNIRLVFEEEFLSMCGKRLKSLPDNFT</sequence>
<dbReference type="PANTHER" id="PTHR30231:SF42">
    <property type="entry name" value="EXONUCLEASE"/>
    <property type="match status" value="1"/>
</dbReference>
<dbReference type="CDD" id="cd17748">
    <property type="entry name" value="BRCT_DNA_ligase_like"/>
    <property type="match status" value="1"/>
</dbReference>
<evidence type="ECO:0000259" key="1">
    <source>
        <dbReference type="PROSITE" id="PS50172"/>
    </source>
</evidence>
<dbReference type="InterPro" id="IPR013520">
    <property type="entry name" value="Ribonucl_H"/>
</dbReference>
<accession>A0AA42CBB3</accession>
<proteinExistence type="predicted"/>
<protein>
    <submittedName>
        <fullName evidence="2">Exonuclease domain-containing protein</fullName>
    </submittedName>
</protein>
<dbReference type="GO" id="GO:0006259">
    <property type="term" value="P:DNA metabolic process"/>
    <property type="evidence" value="ECO:0007669"/>
    <property type="project" value="UniProtKB-ARBA"/>
</dbReference>
<comment type="caution">
    <text evidence="2">The sequence shown here is derived from an EMBL/GenBank/DDBJ whole genome shotgun (WGS) entry which is preliminary data.</text>
</comment>
<dbReference type="GO" id="GO:0003676">
    <property type="term" value="F:nucleic acid binding"/>
    <property type="evidence" value="ECO:0007669"/>
    <property type="project" value="InterPro"/>
</dbReference>
<dbReference type="InterPro" id="IPR001357">
    <property type="entry name" value="BRCT_dom"/>
</dbReference>
<keyword evidence="2" id="KW-0378">Hydrolase</keyword>
<reference evidence="2" key="1">
    <citation type="submission" date="2022-10" db="EMBL/GenBank/DDBJ databases">
        <title>Gaoshiqiia sediminis gen. nov., sp. nov., isolated from coastal sediment.</title>
        <authorList>
            <person name="Yu W.X."/>
            <person name="Mu D.S."/>
            <person name="Du J.Z."/>
            <person name="Liang Y.Q."/>
        </authorList>
    </citation>
    <scope>NUCLEOTIDE SEQUENCE</scope>
    <source>
        <strain evidence="2">A06</strain>
    </source>
</reference>
<dbReference type="EMBL" id="JAPAAF010000050">
    <property type="protein sequence ID" value="MCW0484760.1"/>
    <property type="molecule type" value="Genomic_DNA"/>
</dbReference>
<dbReference type="RefSeq" id="WP_282593351.1">
    <property type="nucleotide sequence ID" value="NZ_JAPAAF010000050.1"/>
</dbReference>
<keyword evidence="3" id="KW-1185">Reference proteome</keyword>
<dbReference type="SMART" id="SM00479">
    <property type="entry name" value="EXOIII"/>
    <property type="match status" value="1"/>
</dbReference>
<dbReference type="Pfam" id="PF00533">
    <property type="entry name" value="BRCT"/>
    <property type="match status" value="1"/>
</dbReference>
<dbReference type="Gene3D" id="3.30.420.10">
    <property type="entry name" value="Ribonuclease H-like superfamily/Ribonuclease H"/>
    <property type="match status" value="1"/>
</dbReference>
<dbReference type="InterPro" id="IPR036420">
    <property type="entry name" value="BRCT_dom_sf"/>
</dbReference>
<organism evidence="2 3">
    <name type="scientific">Gaoshiqia sediminis</name>
    <dbReference type="NCBI Taxonomy" id="2986998"/>
    <lineage>
        <taxon>Bacteria</taxon>
        <taxon>Pseudomonadati</taxon>
        <taxon>Bacteroidota</taxon>
        <taxon>Bacteroidia</taxon>
        <taxon>Marinilabiliales</taxon>
        <taxon>Prolixibacteraceae</taxon>
        <taxon>Gaoshiqia</taxon>
    </lineage>
</organism>
<dbReference type="PROSITE" id="PS50172">
    <property type="entry name" value="BRCT"/>
    <property type="match status" value="1"/>
</dbReference>
<dbReference type="PANTHER" id="PTHR30231">
    <property type="entry name" value="DNA POLYMERASE III SUBUNIT EPSILON"/>
    <property type="match status" value="1"/>
</dbReference>
<dbReference type="GO" id="GO:0005829">
    <property type="term" value="C:cytosol"/>
    <property type="evidence" value="ECO:0007669"/>
    <property type="project" value="TreeGrafter"/>
</dbReference>
<gene>
    <name evidence="2" type="ORF">N2K84_18660</name>
</gene>
<dbReference type="Gene3D" id="3.40.50.10190">
    <property type="entry name" value="BRCT domain"/>
    <property type="match status" value="1"/>
</dbReference>
<dbReference type="SUPFAM" id="SSF53098">
    <property type="entry name" value="Ribonuclease H-like"/>
    <property type="match status" value="1"/>
</dbReference>
<dbReference type="Proteomes" id="UP001163821">
    <property type="component" value="Unassembled WGS sequence"/>
</dbReference>
<dbReference type="GO" id="GO:0008408">
    <property type="term" value="F:3'-5' exonuclease activity"/>
    <property type="evidence" value="ECO:0007669"/>
    <property type="project" value="TreeGrafter"/>
</dbReference>
<dbReference type="SUPFAM" id="SSF52113">
    <property type="entry name" value="BRCT domain"/>
    <property type="match status" value="1"/>
</dbReference>
<dbReference type="Pfam" id="PF00929">
    <property type="entry name" value="RNase_T"/>
    <property type="match status" value="1"/>
</dbReference>
<dbReference type="AlphaFoldDB" id="A0AA42CBB3"/>
<evidence type="ECO:0000313" key="3">
    <source>
        <dbReference type="Proteomes" id="UP001163821"/>
    </source>
</evidence>
<dbReference type="InterPro" id="IPR036397">
    <property type="entry name" value="RNaseH_sf"/>
</dbReference>